<organism evidence="3 4">
    <name type="scientific">Desulfonema magnum</name>
    <dbReference type="NCBI Taxonomy" id="45655"/>
    <lineage>
        <taxon>Bacteria</taxon>
        <taxon>Pseudomonadati</taxon>
        <taxon>Thermodesulfobacteriota</taxon>
        <taxon>Desulfobacteria</taxon>
        <taxon>Desulfobacterales</taxon>
        <taxon>Desulfococcaceae</taxon>
        <taxon>Desulfonema</taxon>
    </lineage>
</organism>
<evidence type="ECO:0000256" key="1">
    <source>
        <dbReference type="SAM" id="SignalP"/>
    </source>
</evidence>
<evidence type="ECO:0000313" key="4">
    <source>
        <dbReference type="Proteomes" id="UP000663722"/>
    </source>
</evidence>
<feature type="chain" id="PRO_5037608630" evidence="1">
    <location>
        <begin position="25"/>
        <end position="166"/>
    </location>
</feature>
<keyword evidence="1" id="KW-0732">Signal</keyword>
<dbReference type="Pfam" id="PF08239">
    <property type="entry name" value="SH3_3"/>
    <property type="match status" value="1"/>
</dbReference>
<dbReference type="Gene3D" id="2.30.30.40">
    <property type="entry name" value="SH3 Domains"/>
    <property type="match status" value="1"/>
</dbReference>
<accession>A0A975BFP9</accession>
<dbReference type="AlphaFoldDB" id="A0A975BFP9"/>
<reference evidence="3" key="1">
    <citation type="journal article" date="2021" name="Microb. Physiol.">
        <title>Proteogenomic Insights into the Physiology of Marine, Sulfate-Reducing, Filamentous Desulfonema limicola and Desulfonema magnum.</title>
        <authorList>
            <person name="Schnaars V."/>
            <person name="Wohlbrand L."/>
            <person name="Scheve S."/>
            <person name="Hinrichs C."/>
            <person name="Reinhardt R."/>
            <person name="Rabus R."/>
        </authorList>
    </citation>
    <scope>NUCLEOTIDE SEQUENCE</scope>
    <source>
        <strain evidence="3">4be13</strain>
    </source>
</reference>
<sequence>MITRFKTMLMMFVLFSLTAFCAYATGEKMMSVQVRQGQIRSTPSFLGRIVVNLSYGDRVQVREEKGSWIRVSVPGSRAGGWIHASALTTKKIVIRAGTKDVSLAASADELALAGKGFNKQVEQEFKVKNPKIDFTWVDRMEKIVVTPNQIKRFLKKGGLSAGGGGR</sequence>
<evidence type="ECO:0000259" key="2">
    <source>
        <dbReference type="Pfam" id="PF08239"/>
    </source>
</evidence>
<dbReference type="Proteomes" id="UP000663722">
    <property type="component" value="Chromosome"/>
</dbReference>
<evidence type="ECO:0000313" key="3">
    <source>
        <dbReference type="EMBL" id="QTA84458.1"/>
    </source>
</evidence>
<keyword evidence="4" id="KW-1185">Reference proteome</keyword>
<dbReference type="EMBL" id="CP061800">
    <property type="protein sequence ID" value="QTA84458.1"/>
    <property type="molecule type" value="Genomic_DNA"/>
</dbReference>
<name>A0A975BFP9_9BACT</name>
<dbReference type="InterPro" id="IPR003646">
    <property type="entry name" value="SH3-like_bac-type"/>
</dbReference>
<dbReference type="RefSeq" id="WP_207680938.1">
    <property type="nucleotide sequence ID" value="NZ_CP061800.1"/>
</dbReference>
<dbReference type="KEGG" id="dmm:dnm_004540"/>
<gene>
    <name evidence="3" type="ORF">dnm_004540</name>
</gene>
<proteinExistence type="predicted"/>
<protein>
    <submittedName>
        <fullName evidence="3">SH3 domain-containing protein</fullName>
    </submittedName>
</protein>
<feature type="domain" description="SH3b" evidence="2">
    <location>
        <begin position="39"/>
        <end position="87"/>
    </location>
</feature>
<feature type="signal peptide" evidence="1">
    <location>
        <begin position="1"/>
        <end position="24"/>
    </location>
</feature>